<evidence type="ECO:0000256" key="2">
    <source>
        <dbReference type="ARBA" id="ARBA00022448"/>
    </source>
</evidence>
<dbReference type="Pfam" id="PF01152">
    <property type="entry name" value="Bac_globin"/>
    <property type="match status" value="1"/>
</dbReference>
<keyword evidence="8" id="KW-1185">Reference proteome</keyword>
<dbReference type="InterPro" id="IPR019795">
    <property type="entry name" value="Globin_bac-like_CS"/>
</dbReference>
<dbReference type="InterPro" id="IPR001486">
    <property type="entry name" value="Hemoglobin_trunc"/>
</dbReference>
<organism evidence="7 8">
    <name type="scientific">Fictibacillus aquaticus</name>
    <dbReference type="NCBI Taxonomy" id="2021314"/>
    <lineage>
        <taxon>Bacteria</taxon>
        <taxon>Bacillati</taxon>
        <taxon>Bacillota</taxon>
        <taxon>Bacilli</taxon>
        <taxon>Bacillales</taxon>
        <taxon>Fictibacillaceae</taxon>
        <taxon>Fictibacillus</taxon>
    </lineage>
</organism>
<evidence type="ECO:0000256" key="4">
    <source>
        <dbReference type="ARBA" id="ARBA00022723"/>
    </source>
</evidence>
<evidence type="ECO:0000256" key="3">
    <source>
        <dbReference type="ARBA" id="ARBA00022617"/>
    </source>
</evidence>
<dbReference type="Proteomes" id="UP000215059">
    <property type="component" value="Unassembled WGS sequence"/>
</dbReference>
<proteinExistence type="inferred from homology"/>
<keyword evidence="2" id="KW-0813">Transport</keyword>
<evidence type="ECO:0000313" key="7">
    <source>
        <dbReference type="EMBL" id="OYD59057.1"/>
    </source>
</evidence>
<evidence type="ECO:0000256" key="5">
    <source>
        <dbReference type="ARBA" id="ARBA00023004"/>
    </source>
</evidence>
<dbReference type="PANTHER" id="PTHR47366:SF1">
    <property type="entry name" value="TWO-ON-TWO HEMOGLOBIN-3"/>
    <property type="match status" value="1"/>
</dbReference>
<dbReference type="Gene3D" id="1.10.490.10">
    <property type="entry name" value="Globins"/>
    <property type="match status" value="1"/>
</dbReference>
<dbReference type="RefSeq" id="WP_094251017.1">
    <property type="nucleotide sequence ID" value="NZ_JBHLXL010000001.1"/>
</dbReference>
<dbReference type="GO" id="GO:0005344">
    <property type="term" value="F:oxygen carrier activity"/>
    <property type="evidence" value="ECO:0007669"/>
    <property type="project" value="InterPro"/>
</dbReference>
<dbReference type="PROSITE" id="PS01213">
    <property type="entry name" value="GLOBIN_FAM_2"/>
    <property type="match status" value="1"/>
</dbReference>
<dbReference type="GO" id="GO:0020037">
    <property type="term" value="F:heme binding"/>
    <property type="evidence" value="ECO:0007669"/>
    <property type="project" value="InterPro"/>
</dbReference>
<accession>A0A235FDR6</accession>
<evidence type="ECO:0000256" key="6">
    <source>
        <dbReference type="ARBA" id="ARBA00034496"/>
    </source>
</evidence>
<dbReference type="InterPro" id="IPR044203">
    <property type="entry name" value="GlbO/GLB3-like"/>
</dbReference>
<comment type="similarity">
    <text evidence="6">Belongs to the truncated hemoglobin family. Group II subfamily.</text>
</comment>
<keyword evidence="4" id="KW-0479">Metal-binding</keyword>
<name>A0A235FDR6_9BACL</name>
<evidence type="ECO:0000313" key="8">
    <source>
        <dbReference type="Proteomes" id="UP000215059"/>
    </source>
</evidence>
<dbReference type="InterPro" id="IPR012292">
    <property type="entry name" value="Globin/Proto"/>
</dbReference>
<protein>
    <submittedName>
        <fullName evidence="7">Globin</fullName>
    </submittedName>
</protein>
<dbReference type="SUPFAM" id="SSF46458">
    <property type="entry name" value="Globin-like"/>
    <property type="match status" value="1"/>
</dbReference>
<dbReference type="GO" id="GO:0046872">
    <property type="term" value="F:metal ion binding"/>
    <property type="evidence" value="ECO:0007669"/>
    <property type="project" value="UniProtKB-KW"/>
</dbReference>
<comment type="cofactor">
    <cofactor evidence="1">
        <name>heme</name>
        <dbReference type="ChEBI" id="CHEBI:30413"/>
    </cofactor>
</comment>
<sequence>MNEKTAAPYEHLGGLQGIEKLVTVFYSYVSKDPLLSPLFPDDLTETARKQTQFLSQFFGGPPFYTEEHGHPMLRARHMPFPITKKHAAAWLDCMKRALNTRNVPLPLQEFILSRLTMTAYHMVNTADNNAGKEQDNDMV</sequence>
<keyword evidence="5" id="KW-0408">Iron</keyword>
<comment type="caution">
    <text evidence="7">The sequence shown here is derived from an EMBL/GenBank/DDBJ whole genome shotgun (WGS) entry which is preliminary data.</text>
</comment>
<evidence type="ECO:0000256" key="1">
    <source>
        <dbReference type="ARBA" id="ARBA00001971"/>
    </source>
</evidence>
<dbReference type="InterPro" id="IPR009050">
    <property type="entry name" value="Globin-like_sf"/>
</dbReference>
<dbReference type="PANTHER" id="PTHR47366">
    <property type="entry name" value="TWO-ON-TWO HEMOGLOBIN-3"/>
    <property type="match status" value="1"/>
</dbReference>
<dbReference type="GO" id="GO:0019825">
    <property type="term" value="F:oxygen binding"/>
    <property type="evidence" value="ECO:0007669"/>
    <property type="project" value="InterPro"/>
</dbReference>
<dbReference type="AlphaFoldDB" id="A0A235FDR6"/>
<keyword evidence="3" id="KW-0349">Heme</keyword>
<gene>
    <name evidence="7" type="ORF">CGZ90_03910</name>
</gene>
<reference evidence="7 8" key="1">
    <citation type="submission" date="2017-07" db="EMBL/GenBank/DDBJ databases">
        <title>Fictibacillus sp. nov. GDSW-R2A3 Genome sequencing and assembly.</title>
        <authorList>
            <person name="Mayilraj S."/>
        </authorList>
    </citation>
    <scope>NUCLEOTIDE SEQUENCE [LARGE SCALE GENOMIC DNA]</scope>
    <source>
        <strain evidence="7 8">GDSW-R2A3</strain>
    </source>
</reference>
<dbReference type="EMBL" id="NOII01000001">
    <property type="protein sequence ID" value="OYD59057.1"/>
    <property type="molecule type" value="Genomic_DNA"/>
</dbReference>
<dbReference type="OrthoDB" id="9790913at2"/>
<dbReference type="FunFam" id="1.10.490.10:FF:000004">
    <property type="entry name" value="Group 2 hemoglobin yjbI"/>
    <property type="match status" value="1"/>
</dbReference>